<dbReference type="GO" id="GO:0016020">
    <property type="term" value="C:membrane"/>
    <property type="evidence" value="ECO:0007669"/>
    <property type="project" value="InterPro"/>
</dbReference>
<keyword evidence="3" id="KW-1185">Reference proteome</keyword>
<proteinExistence type="predicted"/>
<dbReference type="GO" id="GO:0010468">
    <property type="term" value="P:regulation of gene expression"/>
    <property type="evidence" value="ECO:0007669"/>
    <property type="project" value="InterPro"/>
</dbReference>
<dbReference type="PIRSF" id="PIRSF038991">
    <property type="entry name" value="Protein_AbrB"/>
    <property type="match status" value="1"/>
</dbReference>
<evidence type="ECO:0000256" key="1">
    <source>
        <dbReference type="SAM" id="Phobius"/>
    </source>
</evidence>
<dbReference type="NCBIfam" id="TIGR03082">
    <property type="entry name" value="Gneg_AbrB_dup"/>
    <property type="match status" value="1"/>
</dbReference>
<gene>
    <name evidence="2" type="ORF">GLS40_05470</name>
</gene>
<dbReference type="Pfam" id="PF05145">
    <property type="entry name" value="AbrB"/>
    <property type="match status" value="1"/>
</dbReference>
<feature type="transmembrane region" description="Helical" evidence="1">
    <location>
        <begin position="56"/>
        <end position="75"/>
    </location>
</feature>
<protein>
    <submittedName>
        <fullName evidence="2">AbrB family transcriptional regulator</fullName>
    </submittedName>
</protein>
<keyword evidence="1" id="KW-0472">Membrane</keyword>
<reference evidence="2 3" key="1">
    <citation type="submission" date="2019-11" db="EMBL/GenBank/DDBJ databases">
        <title>Pseudooceanicola pacifica sp. nov., isolated from deep-sea sediment of the Pacific Ocean.</title>
        <authorList>
            <person name="Lyu L."/>
        </authorList>
    </citation>
    <scope>NUCLEOTIDE SEQUENCE [LARGE SCALE GENOMIC DNA]</scope>
    <source>
        <strain evidence="2 3">216_PA32_1</strain>
    </source>
</reference>
<keyword evidence="1" id="KW-0812">Transmembrane</keyword>
<keyword evidence="1" id="KW-1133">Transmembrane helix</keyword>
<dbReference type="PANTHER" id="PTHR38457">
    <property type="entry name" value="REGULATOR ABRB-RELATED"/>
    <property type="match status" value="1"/>
</dbReference>
<dbReference type="EMBL" id="WNXQ01000002">
    <property type="protein sequence ID" value="MWB77467.1"/>
    <property type="molecule type" value="Genomic_DNA"/>
</dbReference>
<feature type="transmembrane region" description="Helical" evidence="1">
    <location>
        <begin position="179"/>
        <end position="198"/>
    </location>
</feature>
<dbReference type="AlphaFoldDB" id="A0A844W145"/>
<dbReference type="InterPro" id="IPR007820">
    <property type="entry name" value="AbrB_fam"/>
</dbReference>
<accession>A0A844W145</accession>
<dbReference type="Proteomes" id="UP000443843">
    <property type="component" value="Unassembled WGS sequence"/>
</dbReference>
<dbReference type="PANTHER" id="PTHR38457:SF1">
    <property type="entry name" value="REGULATOR ABRB-RELATED"/>
    <property type="match status" value="1"/>
</dbReference>
<evidence type="ECO:0000313" key="3">
    <source>
        <dbReference type="Proteomes" id="UP000443843"/>
    </source>
</evidence>
<feature type="transmembrane region" description="Helical" evidence="1">
    <location>
        <begin position="87"/>
        <end position="109"/>
    </location>
</feature>
<organism evidence="2 3">
    <name type="scientific">Pseudooceanicola pacificus</name>
    <dbReference type="NCBI Taxonomy" id="2676438"/>
    <lineage>
        <taxon>Bacteria</taxon>
        <taxon>Pseudomonadati</taxon>
        <taxon>Pseudomonadota</taxon>
        <taxon>Alphaproteobacteria</taxon>
        <taxon>Rhodobacterales</taxon>
        <taxon>Paracoccaceae</taxon>
        <taxon>Pseudooceanicola</taxon>
    </lineage>
</organism>
<feature type="transmembrane region" description="Helical" evidence="1">
    <location>
        <begin position="267"/>
        <end position="285"/>
    </location>
</feature>
<feature type="transmembrane region" description="Helical" evidence="1">
    <location>
        <begin position="297"/>
        <end position="320"/>
    </location>
</feature>
<sequence length="381" mass="40918">MRVHTVRRFPHRVRPRAARDAKTQRVTDLRTTLPTLALVVTTGAIGGWIAKQIGLPLPWMLGSLLTTSFIAVFIPRALPETYKTPDLFRAAFIALIGVTIGAKVTWEVLVELTNAVYSFIALTLFVPLAQWTNYLIFRKVGGYDRTTAFFCGTPGGLMEAMLLGEQQGADVRLVTMQQFLRIICVVTMLPIGLSIWYGHPVGSAGGMTLSRAEAGLEHLPEVIFLAAAGLVFSHWMKLPAGQLVGPLLVGAVVTIAGLAVIEVPGWMISAAQVVIGSTLGARFIGINAALIMRGVGLSALSVASMLIIGGLFAAIVHPLAGEPFDVLLISFSPGGVTEMALIALSLQANPAFVTTHHIYRILLTVAVMTWSMKKVLMRDPD</sequence>
<feature type="transmembrane region" description="Helical" evidence="1">
    <location>
        <begin position="115"/>
        <end position="137"/>
    </location>
</feature>
<evidence type="ECO:0000313" key="2">
    <source>
        <dbReference type="EMBL" id="MWB77467.1"/>
    </source>
</evidence>
<feature type="transmembrane region" description="Helical" evidence="1">
    <location>
        <begin position="32"/>
        <end position="50"/>
    </location>
</feature>
<name>A0A844W145_9RHOB</name>
<dbReference type="InterPro" id="IPR017516">
    <property type="entry name" value="AbrB_dup"/>
</dbReference>
<feature type="transmembrane region" description="Helical" evidence="1">
    <location>
        <begin position="218"/>
        <end position="236"/>
    </location>
</feature>
<feature type="transmembrane region" description="Helical" evidence="1">
    <location>
        <begin position="243"/>
        <end position="261"/>
    </location>
</feature>
<comment type="caution">
    <text evidence="2">The sequence shown here is derived from an EMBL/GenBank/DDBJ whole genome shotgun (WGS) entry which is preliminary data.</text>
</comment>